<evidence type="ECO:0000313" key="2">
    <source>
        <dbReference type="EMBL" id="CAI9935693.1"/>
    </source>
</evidence>
<reference evidence="2" key="1">
    <citation type="submission" date="2023-06" db="EMBL/GenBank/DDBJ databases">
        <authorList>
            <person name="Kurt Z."/>
        </authorList>
    </citation>
    <scope>NUCLEOTIDE SEQUENCE</scope>
</reference>
<dbReference type="SUPFAM" id="SSF46689">
    <property type="entry name" value="Homeodomain-like"/>
    <property type="match status" value="1"/>
</dbReference>
<dbReference type="EMBL" id="CAXDID020000191">
    <property type="protein sequence ID" value="CAL6052117.1"/>
    <property type="molecule type" value="Genomic_DNA"/>
</dbReference>
<reference evidence="3 4" key="2">
    <citation type="submission" date="2024-07" db="EMBL/GenBank/DDBJ databases">
        <authorList>
            <person name="Akdeniz Z."/>
        </authorList>
    </citation>
    <scope>NUCLEOTIDE SEQUENCE [LARGE SCALE GENOMIC DNA]</scope>
</reference>
<evidence type="ECO:0000313" key="4">
    <source>
        <dbReference type="Proteomes" id="UP001642409"/>
    </source>
</evidence>
<comment type="caution">
    <text evidence="2">The sequence shown here is derived from an EMBL/GenBank/DDBJ whole genome shotgun (WGS) entry which is preliminary data.</text>
</comment>
<proteinExistence type="predicted"/>
<sequence length="74" mass="9007">MFDEQFNYTDTSQVDKQLIQKAIEYMLVYNLSVRQCAQLFKIPKSTLHRNFQRRKQQDCENQYKFLIDKIVTLL</sequence>
<organism evidence="2">
    <name type="scientific">Hexamita inflata</name>
    <dbReference type="NCBI Taxonomy" id="28002"/>
    <lineage>
        <taxon>Eukaryota</taxon>
        <taxon>Metamonada</taxon>
        <taxon>Diplomonadida</taxon>
        <taxon>Hexamitidae</taxon>
        <taxon>Hexamitinae</taxon>
        <taxon>Hexamita</taxon>
    </lineage>
</organism>
<dbReference type="Proteomes" id="UP001642409">
    <property type="component" value="Unassembled WGS sequence"/>
</dbReference>
<gene>
    <name evidence="2" type="ORF">HINF_LOCUS23338</name>
    <name evidence="3" type="ORF">HINF_LOCUS44692</name>
</gene>
<dbReference type="Pfam" id="PF05225">
    <property type="entry name" value="HTH_psq"/>
    <property type="match status" value="1"/>
</dbReference>
<evidence type="ECO:0000313" key="3">
    <source>
        <dbReference type="EMBL" id="CAL6052117.1"/>
    </source>
</evidence>
<keyword evidence="4" id="KW-1185">Reference proteome</keyword>
<evidence type="ECO:0000259" key="1">
    <source>
        <dbReference type="Pfam" id="PF05225"/>
    </source>
</evidence>
<protein>
    <submittedName>
        <fullName evidence="2">Psq-type</fullName>
    </submittedName>
</protein>
<dbReference type="Gene3D" id="1.10.10.60">
    <property type="entry name" value="Homeodomain-like"/>
    <property type="match status" value="1"/>
</dbReference>
<name>A0AA86PBX4_9EUKA</name>
<dbReference type="InterPro" id="IPR009057">
    <property type="entry name" value="Homeodomain-like_sf"/>
</dbReference>
<dbReference type="EMBL" id="CATOUU010000623">
    <property type="protein sequence ID" value="CAI9935693.1"/>
    <property type="molecule type" value="Genomic_DNA"/>
</dbReference>
<dbReference type="GO" id="GO:0003677">
    <property type="term" value="F:DNA binding"/>
    <property type="evidence" value="ECO:0007669"/>
    <property type="project" value="InterPro"/>
</dbReference>
<feature type="domain" description="HTH psq-type" evidence="1">
    <location>
        <begin position="19"/>
        <end position="54"/>
    </location>
</feature>
<accession>A0AA86PBX4</accession>
<dbReference type="InterPro" id="IPR007889">
    <property type="entry name" value="HTH_Psq"/>
</dbReference>
<dbReference type="AlphaFoldDB" id="A0AA86PBX4"/>